<dbReference type="OrthoDB" id="40021at2759"/>
<evidence type="ECO:0000256" key="4">
    <source>
        <dbReference type="ARBA" id="ARBA00022679"/>
    </source>
</evidence>
<evidence type="ECO:0000256" key="7">
    <source>
        <dbReference type="ARBA" id="ARBA00023209"/>
    </source>
</evidence>
<comment type="similarity">
    <text evidence="2">Belongs to the cytidylyltransferase family.</text>
</comment>
<reference evidence="13" key="1">
    <citation type="submission" date="2021-02" db="EMBL/GenBank/DDBJ databases">
        <authorList>
            <person name="Dougan E. K."/>
            <person name="Rhodes N."/>
            <person name="Thang M."/>
            <person name="Chan C."/>
        </authorList>
    </citation>
    <scope>NUCLEOTIDE SEQUENCE</scope>
</reference>
<dbReference type="GO" id="GO:0006646">
    <property type="term" value="P:phosphatidylethanolamine biosynthetic process"/>
    <property type="evidence" value="ECO:0007669"/>
    <property type="project" value="UniProtKB-UniPathway"/>
</dbReference>
<dbReference type="Gene3D" id="3.40.50.620">
    <property type="entry name" value="HUPs"/>
    <property type="match status" value="1"/>
</dbReference>
<evidence type="ECO:0000256" key="3">
    <source>
        <dbReference type="ARBA" id="ARBA00022516"/>
    </source>
</evidence>
<proteinExistence type="inferred from homology"/>
<protein>
    <recommendedName>
        <fullName evidence="10">ethanolamine-phosphate cytidylyltransferase</fullName>
        <ecNumber evidence="10">2.7.7.14</ecNumber>
    </recommendedName>
    <alternativeName>
        <fullName evidence="11">CTP:phosphoethanolamine cytidylyltransferase</fullName>
    </alternativeName>
</protein>
<comment type="pathway">
    <text evidence="9">Phospholipid metabolism; phosphatidylethanolamine biosynthesis; phosphatidylethanolamine from ethanolamine: step 2/3.</text>
</comment>
<comment type="pathway">
    <text evidence="1">Lipid metabolism.</text>
</comment>
<keyword evidence="4" id="KW-0808">Transferase</keyword>
<keyword evidence="14" id="KW-1185">Reference proteome</keyword>
<dbReference type="InterPro" id="IPR014729">
    <property type="entry name" value="Rossmann-like_a/b/a_fold"/>
</dbReference>
<dbReference type="PANTHER" id="PTHR45780">
    <property type="entry name" value="ETHANOLAMINE-PHOSPHATE CYTIDYLYLTRANSFERASE"/>
    <property type="match status" value="1"/>
</dbReference>
<keyword evidence="7" id="KW-0594">Phospholipid biosynthesis</keyword>
<dbReference type="AlphaFoldDB" id="A0A813EDH8"/>
<feature type="domain" description="Cytidyltransferase-like" evidence="12">
    <location>
        <begin position="25"/>
        <end position="96"/>
    </location>
</feature>
<keyword evidence="3" id="KW-0444">Lipid biosynthesis</keyword>
<keyword evidence="6" id="KW-0443">Lipid metabolism</keyword>
<evidence type="ECO:0000313" key="13">
    <source>
        <dbReference type="EMBL" id="CAE8597189.1"/>
    </source>
</evidence>
<evidence type="ECO:0000256" key="10">
    <source>
        <dbReference type="ARBA" id="ARBA00024221"/>
    </source>
</evidence>
<gene>
    <name evidence="13" type="ORF">PGLA1383_LOCUS15639</name>
</gene>
<evidence type="ECO:0000256" key="6">
    <source>
        <dbReference type="ARBA" id="ARBA00023098"/>
    </source>
</evidence>
<evidence type="ECO:0000256" key="11">
    <source>
        <dbReference type="ARBA" id="ARBA00031473"/>
    </source>
</evidence>
<feature type="non-terminal residue" evidence="13">
    <location>
        <position position="103"/>
    </location>
</feature>
<evidence type="ECO:0000259" key="12">
    <source>
        <dbReference type="Pfam" id="PF01467"/>
    </source>
</evidence>
<dbReference type="SUPFAM" id="SSF52374">
    <property type="entry name" value="Nucleotidylyl transferase"/>
    <property type="match status" value="1"/>
</dbReference>
<dbReference type="EMBL" id="CAJNNV010009282">
    <property type="protein sequence ID" value="CAE8597189.1"/>
    <property type="molecule type" value="Genomic_DNA"/>
</dbReference>
<dbReference type="EC" id="2.7.7.14" evidence="10"/>
<dbReference type="Proteomes" id="UP000654075">
    <property type="component" value="Unassembled WGS sequence"/>
</dbReference>
<dbReference type="PANTHER" id="PTHR45780:SF2">
    <property type="entry name" value="ETHANOLAMINE-PHOSPHATE CYTIDYLYLTRANSFERASE"/>
    <property type="match status" value="1"/>
</dbReference>
<evidence type="ECO:0000313" key="14">
    <source>
        <dbReference type="Proteomes" id="UP000654075"/>
    </source>
</evidence>
<dbReference type="UniPathway" id="UPA00558">
    <property type="reaction ID" value="UER00742"/>
</dbReference>
<evidence type="ECO:0000256" key="2">
    <source>
        <dbReference type="ARBA" id="ARBA00010101"/>
    </source>
</evidence>
<evidence type="ECO:0000256" key="1">
    <source>
        <dbReference type="ARBA" id="ARBA00005189"/>
    </source>
</evidence>
<sequence length="103" mass="11634">FFWHRRPLEEVEAEQRDPGTVRIFLNGCFDLMHAGHFNALRQAKSLFYQQGYAKVVLVAGIHSDEAIAGQKGSPMMDDAERRALLTATKWVDELVTGLPYVSI</sequence>
<name>A0A813EDH8_POLGL</name>
<keyword evidence="5" id="KW-0548">Nucleotidyltransferase</keyword>
<evidence type="ECO:0000256" key="5">
    <source>
        <dbReference type="ARBA" id="ARBA00022695"/>
    </source>
</evidence>
<dbReference type="NCBIfam" id="TIGR00125">
    <property type="entry name" value="cyt_tran_rel"/>
    <property type="match status" value="1"/>
</dbReference>
<dbReference type="InterPro" id="IPR044608">
    <property type="entry name" value="Ect1/PCYT2"/>
</dbReference>
<accession>A0A813EDH8</accession>
<feature type="non-terminal residue" evidence="13">
    <location>
        <position position="1"/>
    </location>
</feature>
<evidence type="ECO:0000256" key="9">
    <source>
        <dbReference type="ARBA" id="ARBA00024191"/>
    </source>
</evidence>
<organism evidence="13 14">
    <name type="scientific">Polarella glacialis</name>
    <name type="common">Dinoflagellate</name>
    <dbReference type="NCBI Taxonomy" id="89957"/>
    <lineage>
        <taxon>Eukaryota</taxon>
        <taxon>Sar</taxon>
        <taxon>Alveolata</taxon>
        <taxon>Dinophyceae</taxon>
        <taxon>Suessiales</taxon>
        <taxon>Suessiaceae</taxon>
        <taxon>Polarella</taxon>
    </lineage>
</organism>
<evidence type="ECO:0000256" key="8">
    <source>
        <dbReference type="ARBA" id="ARBA00023264"/>
    </source>
</evidence>
<dbReference type="GO" id="GO:0004306">
    <property type="term" value="F:ethanolamine-phosphate cytidylyltransferase activity"/>
    <property type="evidence" value="ECO:0007669"/>
    <property type="project" value="UniProtKB-EC"/>
</dbReference>
<dbReference type="InterPro" id="IPR004821">
    <property type="entry name" value="Cyt_trans-like"/>
</dbReference>
<comment type="caution">
    <text evidence="13">The sequence shown here is derived from an EMBL/GenBank/DDBJ whole genome shotgun (WGS) entry which is preliminary data.</text>
</comment>
<dbReference type="Pfam" id="PF01467">
    <property type="entry name" value="CTP_transf_like"/>
    <property type="match status" value="1"/>
</dbReference>
<dbReference type="GO" id="GO:0005737">
    <property type="term" value="C:cytoplasm"/>
    <property type="evidence" value="ECO:0007669"/>
    <property type="project" value="TreeGrafter"/>
</dbReference>
<keyword evidence="8" id="KW-1208">Phospholipid metabolism</keyword>